<protein>
    <submittedName>
        <fullName evidence="1">APX6</fullName>
    </submittedName>
</protein>
<reference evidence="1" key="1">
    <citation type="submission" date="2014-09" db="EMBL/GenBank/DDBJ databases">
        <authorList>
            <person name="Magalhaes I.L.F."/>
            <person name="Oliveira U."/>
            <person name="Santos F.R."/>
            <person name="Vidigal T.H.D.A."/>
            <person name="Brescovit A.D."/>
            <person name="Santos A.J."/>
        </authorList>
    </citation>
    <scope>NUCLEOTIDE SEQUENCE</scope>
    <source>
        <tissue evidence="1">Shoot tissue taken approximately 20 cm above the soil surface</tissue>
    </source>
</reference>
<organism evidence="1">
    <name type="scientific">Arundo donax</name>
    <name type="common">Giant reed</name>
    <name type="synonym">Donax arundinaceus</name>
    <dbReference type="NCBI Taxonomy" id="35708"/>
    <lineage>
        <taxon>Eukaryota</taxon>
        <taxon>Viridiplantae</taxon>
        <taxon>Streptophyta</taxon>
        <taxon>Embryophyta</taxon>
        <taxon>Tracheophyta</taxon>
        <taxon>Spermatophyta</taxon>
        <taxon>Magnoliopsida</taxon>
        <taxon>Liliopsida</taxon>
        <taxon>Poales</taxon>
        <taxon>Poaceae</taxon>
        <taxon>PACMAD clade</taxon>
        <taxon>Arundinoideae</taxon>
        <taxon>Arundineae</taxon>
        <taxon>Arundo</taxon>
    </lineage>
</organism>
<dbReference type="EMBL" id="GBRH01175846">
    <property type="protein sequence ID" value="JAE22050.1"/>
    <property type="molecule type" value="Transcribed_RNA"/>
</dbReference>
<accession>A0A0A9GAE9</accession>
<name>A0A0A9GAE9_ARUDO</name>
<reference evidence="1" key="2">
    <citation type="journal article" date="2015" name="Data Brief">
        <title>Shoot transcriptome of the giant reed, Arundo donax.</title>
        <authorList>
            <person name="Barrero R.A."/>
            <person name="Guerrero F.D."/>
            <person name="Moolhuijzen P."/>
            <person name="Goolsby J.A."/>
            <person name="Tidwell J."/>
            <person name="Bellgard S.E."/>
            <person name="Bellgard M.I."/>
        </authorList>
    </citation>
    <scope>NUCLEOTIDE SEQUENCE</scope>
    <source>
        <tissue evidence="1">Shoot tissue taken approximately 20 cm above the soil surface</tissue>
    </source>
</reference>
<dbReference type="AlphaFoldDB" id="A0A0A9GAE9"/>
<sequence>MTRKLSHCQELIHLDGQDQSVVAGVNQKQNTLNMGLVHLGGSLGHLSGSSLTTAISRMSKKDRMRTF</sequence>
<evidence type="ECO:0000313" key="1">
    <source>
        <dbReference type="EMBL" id="JAE22050.1"/>
    </source>
</evidence>
<proteinExistence type="predicted"/>